<name>M3AMW1_PSEFD</name>
<organism evidence="1 2">
    <name type="scientific">Pseudocercospora fijiensis (strain CIRAD86)</name>
    <name type="common">Black leaf streak disease fungus</name>
    <name type="synonym">Mycosphaerella fijiensis</name>
    <dbReference type="NCBI Taxonomy" id="383855"/>
    <lineage>
        <taxon>Eukaryota</taxon>
        <taxon>Fungi</taxon>
        <taxon>Dikarya</taxon>
        <taxon>Ascomycota</taxon>
        <taxon>Pezizomycotina</taxon>
        <taxon>Dothideomycetes</taxon>
        <taxon>Dothideomycetidae</taxon>
        <taxon>Mycosphaerellales</taxon>
        <taxon>Mycosphaerellaceae</taxon>
        <taxon>Pseudocercospora</taxon>
    </lineage>
</organism>
<keyword evidence="2" id="KW-1185">Reference proteome</keyword>
<dbReference type="Proteomes" id="UP000016932">
    <property type="component" value="Unassembled WGS sequence"/>
</dbReference>
<evidence type="ECO:0000313" key="1">
    <source>
        <dbReference type="EMBL" id="EME78767.1"/>
    </source>
</evidence>
<reference evidence="1 2" key="1">
    <citation type="journal article" date="2012" name="PLoS Pathog.">
        <title>Diverse lifestyles and strategies of plant pathogenesis encoded in the genomes of eighteen Dothideomycetes fungi.</title>
        <authorList>
            <person name="Ohm R.A."/>
            <person name="Feau N."/>
            <person name="Henrissat B."/>
            <person name="Schoch C.L."/>
            <person name="Horwitz B.A."/>
            <person name="Barry K.W."/>
            <person name="Condon B.J."/>
            <person name="Copeland A.C."/>
            <person name="Dhillon B."/>
            <person name="Glaser F."/>
            <person name="Hesse C.N."/>
            <person name="Kosti I."/>
            <person name="LaButti K."/>
            <person name="Lindquist E.A."/>
            <person name="Lucas S."/>
            <person name="Salamov A.A."/>
            <person name="Bradshaw R.E."/>
            <person name="Ciuffetti L."/>
            <person name="Hamelin R.C."/>
            <person name="Kema G.H.J."/>
            <person name="Lawrence C."/>
            <person name="Scott J.A."/>
            <person name="Spatafora J.W."/>
            <person name="Turgeon B.G."/>
            <person name="de Wit P.J.G.M."/>
            <person name="Zhong S."/>
            <person name="Goodwin S.B."/>
            <person name="Grigoriev I.V."/>
        </authorList>
    </citation>
    <scope>NUCLEOTIDE SEQUENCE [LARGE SCALE GENOMIC DNA]</scope>
    <source>
        <strain evidence="1 2">CIRAD86</strain>
    </source>
</reference>
<dbReference type="HOGENOM" id="CLU_1750503_0_0_1"/>
<dbReference type="VEuPathDB" id="FungiDB:MYCFIDRAFT_212472"/>
<dbReference type="GeneID" id="19337723"/>
<sequence length="149" mass="17088">MLQEQSEVLYLKVRHLEGDPFAQDYIALSHLTPFIMNGLRNREAAYASHKVLVDYKYAQYSPAFPPIREIGPLPPHGRVVTESVLVDVWAWWANRYHSTLAYGWIDRRHQPVAIKIFLGLLRRAIIAIIPQADTATISKLTTLLLKQLN</sequence>
<dbReference type="RefSeq" id="XP_007931051.1">
    <property type="nucleotide sequence ID" value="XM_007932860.1"/>
</dbReference>
<dbReference type="KEGG" id="pfj:MYCFIDRAFT_212472"/>
<protein>
    <submittedName>
        <fullName evidence="1">Uncharacterized protein</fullName>
    </submittedName>
</protein>
<dbReference type="AlphaFoldDB" id="M3AMW1"/>
<dbReference type="EMBL" id="KB446563">
    <property type="protein sequence ID" value="EME78767.1"/>
    <property type="molecule type" value="Genomic_DNA"/>
</dbReference>
<gene>
    <name evidence="1" type="ORF">MYCFIDRAFT_212472</name>
</gene>
<evidence type="ECO:0000313" key="2">
    <source>
        <dbReference type="Proteomes" id="UP000016932"/>
    </source>
</evidence>
<proteinExistence type="predicted"/>
<accession>M3AMW1</accession>